<evidence type="ECO:0000313" key="1">
    <source>
        <dbReference type="EMBL" id="SNT60538.1"/>
    </source>
</evidence>
<gene>
    <name evidence="1" type="ORF">SAMN05216276_107815</name>
</gene>
<dbReference type="AlphaFoldDB" id="A0A239P1N9"/>
<proteinExistence type="predicted"/>
<protein>
    <submittedName>
        <fullName evidence="1">Uncharacterized protein</fullName>
    </submittedName>
</protein>
<accession>A0A239P1N9</accession>
<reference evidence="1 2" key="1">
    <citation type="submission" date="2017-06" db="EMBL/GenBank/DDBJ databases">
        <authorList>
            <person name="Kim H.J."/>
            <person name="Triplett B.A."/>
        </authorList>
    </citation>
    <scope>NUCLEOTIDE SEQUENCE [LARGE SCALE GENOMIC DNA]</scope>
    <source>
        <strain evidence="1 2">CGMCC 4.2132</strain>
    </source>
</reference>
<sequence length="83" mass="9301">MYEWYWRQVVTVGELLLRWVPGCWELSLMVVVYRKGEPSTVDEFARSVAEPNVVYWTGHGRTTTALVIEGGALPANGCLRSAA</sequence>
<evidence type="ECO:0000313" key="2">
    <source>
        <dbReference type="Proteomes" id="UP000198282"/>
    </source>
</evidence>
<keyword evidence="2" id="KW-1185">Reference proteome</keyword>
<dbReference type="EMBL" id="FZOD01000078">
    <property type="protein sequence ID" value="SNT60538.1"/>
    <property type="molecule type" value="Genomic_DNA"/>
</dbReference>
<name>A0A239P1N9_9ACTN</name>
<organism evidence="1 2">
    <name type="scientific">Streptosporangium subroseum</name>
    <dbReference type="NCBI Taxonomy" id="106412"/>
    <lineage>
        <taxon>Bacteria</taxon>
        <taxon>Bacillati</taxon>
        <taxon>Actinomycetota</taxon>
        <taxon>Actinomycetes</taxon>
        <taxon>Streptosporangiales</taxon>
        <taxon>Streptosporangiaceae</taxon>
        <taxon>Streptosporangium</taxon>
    </lineage>
</organism>
<dbReference type="Proteomes" id="UP000198282">
    <property type="component" value="Unassembled WGS sequence"/>
</dbReference>